<dbReference type="InterPro" id="IPR007685">
    <property type="entry name" value="RelA_SpoT"/>
</dbReference>
<dbReference type="PANTHER" id="PTHR41773">
    <property type="entry name" value="GTP PYROPHOSPHATASE-RELATED"/>
    <property type="match status" value="1"/>
</dbReference>
<reference evidence="2" key="2">
    <citation type="submission" date="2020-09" db="EMBL/GenBank/DDBJ databases">
        <authorList>
            <person name="Sun Q."/>
            <person name="Zhou Y."/>
        </authorList>
    </citation>
    <scope>NUCLEOTIDE SEQUENCE</scope>
    <source>
        <strain evidence="2">CGMCC 1.10998</strain>
    </source>
</reference>
<gene>
    <name evidence="2" type="ORF">GCM10011396_23260</name>
</gene>
<evidence type="ECO:0000259" key="1">
    <source>
        <dbReference type="SMART" id="SM00954"/>
    </source>
</evidence>
<dbReference type="CDD" id="cd05399">
    <property type="entry name" value="NT_Rel-Spo_like"/>
    <property type="match status" value="1"/>
</dbReference>
<comment type="caution">
    <text evidence="2">The sequence shown here is derived from an EMBL/GenBank/DDBJ whole genome shotgun (WGS) entry which is preliminary data.</text>
</comment>
<sequence>MTMSMTLKEFLEKNRISNETWEASTCKWDELAAIGTDHESHRDQLLQSAELFAKAIQNFDSVHSVRWRVKNTDHLLEKIVRKRCEGSEKYLALTLDNYHQVITDLVGLRALHLFKDDCFAIDGMLRTKWPLTETPIAYTRLGDTEGLEKHFAEKGFNVKRHPAGYRSIHYVCESQAFHRKVLTEVQVRTIFEEGWSEIDHRIRYPNFSENALVGYFLAIFNRMAGSADEMGGFVRGLTTHLDGLDNQLIQATREKEQTLVAMEKLLSELGDAKIAGSQSQETVVALRAEIDKMRQPTSVGLFLSESAGGGSASEGGPGNQLLRWMTELTSNFV</sequence>
<dbReference type="InterPro" id="IPR043519">
    <property type="entry name" value="NT_sf"/>
</dbReference>
<organism evidence="2 3">
    <name type="scientific">Undibacterium terreum</name>
    <dbReference type="NCBI Taxonomy" id="1224302"/>
    <lineage>
        <taxon>Bacteria</taxon>
        <taxon>Pseudomonadati</taxon>
        <taxon>Pseudomonadota</taxon>
        <taxon>Betaproteobacteria</taxon>
        <taxon>Burkholderiales</taxon>
        <taxon>Oxalobacteraceae</taxon>
        <taxon>Undibacterium</taxon>
    </lineage>
</organism>
<feature type="domain" description="RelA/SpoT" evidence="1">
    <location>
        <begin position="67"/>
        <end position="210"/>
    </location>
</feature>
<dbReference type="PANTHER" id="PTHR41773:SF1">
    <property type="entry name" value="RELA_SPOT DOMAIN-CONTAINING PROTEIN"/>
    <property type="match status" value="1"/>
</dbReference>
<dbReference type="SUPFAM" id="SSF81301">
    <property type="entry name" value="Nucleotidyltransferase"/>
    <property type="match status" value="1"/>
</dbReference>
<name>A0A916XJ85_9BURK</name>
<dbReference type="EMBL" id="BMED01000002">
    <property type="protein sequence ID" value="GGC75361.1"/>
    <property type="molecule type" value="Genomic_DNA"/>
</dbReference>
<dbReference type="Gene3D" id="3.30.460.10">
    <property type="entry name" value="Beta Polymerase, domain 2"/>
    <property type="match status" value="1"/>
</dbReference>
<dbReference type="Proteomes" id="UP000637423">
    <property type="component" value="Unassembled WGS sequence"/>
</dbReference>
<dbReference type="AlphaFoldDB" id="A0A916XJ85"/>
<dbReference type="RefSeq" id="WP_188566212.1">
    <property type="nucleotide sequence ID" value="NZ_BMED01000002.1"/>
</dbReference>
<accession>A0A916XJ85</accession>
<evidence type="ECO:0000313" key="2">
    <source>
        <dbReference type="EMBL" id="GGC75361.1"/>
    </source>
</evidence>
<dbReference type="SMART" id="SM00954">
    <property type="entry name" value="RelA_SpoT"/>
    <property type="match status" value="1"/>
</dbReference>
<protein>
    <submittedName>
        <fullName evidence="2">GTP pyrophosphokinase</fullName>
    </submittedName>
</protein>
<dbReference type="GO" id="GO:0015969">
    <property type="term" value="P:guanosine tetraphosphate metabolic process"/>
    <property type="evidence" value="ECO:0007669"/>
    <property type="project" value="InterPro"/>
</dbReference>
<evidence type="ECO:0000313" key="3">
    <source>
        <dbReference type="Proteomes" id="UP000637423"/>
    </source>
</evidence>
<dbReference type="Pfam" id="PF04607">
    <property type="entry name" value="RelA_SpoT"/>
    <property type="match status" value="1"/>
</dbReference>
<reference evidence="2" key="1">
    <citation type="journal article" date="2014" name="Int. J. Syst. Evol. Microbiol.">
        <title>Complete genome sequence of Corynebacterium casei LMG S-19264T (=DSM 44701T), isolated from a smear-ripened cheese.</title>
        <authorList>
            <consortium name="US DOE Joint Genome Institute (JGI-PGF)"/>
            <person name="Walter F."/>
            <person name="Albersmeier A."/>
            <person name="Kalinowski J."/>
            <person name="Ruckert C."/>
        </authorList>
    </citation>
    <scope>NUCLEOTIDE SEQUENCE</scope>
    <source>
        <strain evidence="2">CGMCC 1.10998</strain>
    </source>
</reference>
<keyword evidence="3" id="KW-1185">Reference proteome</keyword>
<proteinExistence type="predicted"/>